<evidence type="ECO:0000259" key="3">
    <source>
        <dbReference type="Pfam" id="PF01078"/>
    </source>
</evidence>
<keyword evidence="1" id="KW-0547">Nucleotide-binding</keyword>
<dbReference type="Gene3D" id="3.40.50.300">
    <property type="entry name" value="P-loop containing nucleotide triphosphate hydrolases"/>
    <property type="match status" value="1"/>
</dbReference>
<organism evidence="4 5">
    <name type="scientific">Caldanaerobius fijiensis DSM 17918</name>
    <dbReference type="NCBI Taxonomy" id="1121256"/>
    <lineage>
        <taxon>Bacteria</taxon>
        <taxon>Bacillati</taxon>
        <taxon>Bacillota</taxon>
        <taxon>Clostridia</taxon>
        <taxon>Thermoanaerobacterales</taxon>
        <taxon>Thermoanaerobacteraceae</taxon>
        <taxon>Caldanaerobius</taxon>
    </lineage>
</organism>
<dbReference type="InterPro" id="IPR000523">
    <property type="entry name" value="Mg_chelatse_chII-like_cat_dom"/>
</dbReference>
<dbReference type="SUPFAM" id="SSF54211">
    <property type="entry name" value="Ribosomal protein S5 domain 2-like"/>
    <property type="match status" value="1"/>
</dbReference>
<dbReference type="Proteomes" id="UP000184088">
    <property type="component" value="Unassembled WGS sequence"/>
</dbReference>
<dbReference type="EMBL" id="FQVH01000046">
    <property type="protein sequence ID" value="SHF80457.1"/>
    <property type="molecule type" value="Genomic_DNA"/>
</dbReference>
<keyword evidence="2" id="KW-0067">ATP-binding</keyword>
<dbReference type="SUPFAM" id="SSF52540">
    <property type="entry name" value="P-loop containing nucleoside triphosphate hydrolases"/>
    <property type="match status" value="1"/>
</dbReference>
<dbReference type="Pfam" id="PF01078">
    <property type="entry name" value="Mg_chelatase"/>
    <property type="match status" value="1"/>
</dbReference>
<dbReference type="STRING" id="1121256.SAMN02746089_02583"/>
<dbReference type="GO" id="GO:0005524">
    <property type="term" value="F:ATP binding"/>
    <property type="evidence" value="ECO:0007669"/>
    <property type="project" value="UniProtKB-KW"/>
</dbReference>
<evidence type="ECO:0000313" key="5">
    <source>
        <dbReference type="Proteomes" id="UP000184088"/>
    </source>
</evidence>
<name>A0A1M5EMM3_9THEO</name>
<proteinExistence type="predicted"/>
<dbReference type="InterPro" id="IPR020568">
    <property type="entry name" value="Ribosomal_Su5_D2-typ_SF"/>
</dbReference>
<accession>A0A1M5EMM3</accession>
<sequence length="235" mass="25699">MITNHIIRGGIKKLIVPADNMAEASVVDNIKIYGVKDLKQLVQFLNGNIMLPEAKKGIAYKVQEYDIDFSDVKGQEDAKRAMEIAAAGGHNLLLIGPPGTGKTMLAKRLPTILPDLTFEESLEITKIYSVAGLLGEEPLITKRPFRSPHHTISTASLVGGGNMPQPGEISLAHYGVLYLDELPEFRRDCLEALRQPLEDKKVVISRVNGKYSFPADISLIASMNPCPCGSKSQNF</sequence>
<reference evidence="4 5" key="1">
    <citation type="submission" date="2016-11" db="EMBL/GenBank/DDBJ databases">
        <authorList>
            <person name="Jaros S."/>
            <person name="Januszkiewicz K."/>
            <person name="Wedrychowicz H."/>
        </authorList>
    </citation>
    <scope>NUCLEOTIDE SEQUENCE [LARGE SCALE GENOMIC DNA]</scope>
    <source>
        <strain evidence="4 5">DSM 17918</strain>
    </source>
</reference>
<protein>
    <submittedName>
        <fullName evidence="4">Mg chelatase-related protein</fullName>
    </submittedName>
</protein>
<dbReference type="InterPro" id="IPR045006">
    <property type="entry name" value="CHLI-like"/>
</dbReference>
<feature type="domain" description="Magnesium chelatase ChlI-like catalytic" evidence="3">
    <location>
        <begin position="68"/>
        <end position="232"/>
    </location>
</feature>
<dbReference type="AlphaFoldDB" id="A0A1M5EMM3"/>
<evidence type="ECO:0000256" key="1">
    <source>
        <dbReference type="ARBA" id="ARBA00022741"/>
    </source>
</evidence>
<gene>
    <name evidence="4" type="ORF">SAMN02746089_02583</name>
</gene>
<keyword evidence="5" id="KW-1185">Reference proteome</keyword>
<evidence type="ECO:0000256" key="2">
    <source>
        <dbReference type="ARBA" id="ARBA00022840"/>
    </source>
</evidence>
<evidence type="ECO:0000313" key="4">
    <source>
        <dbReference type="EMBL" id="SHF80457.1"/>
    </source>
</evidence>
<dbReference type="GO" id="GO:0003677">
    <property type="term" value="F:DNA binding"/>
    <property type="evidence" value="ECO:0007669"/>
    <property type="project" value="InterPro"/>
</dbReference>
<dbReference type="PANTHER" id="PTHR32039">
    <property type="entry name" value="MAGNESIUM-CHELATASE SUBUNIT CHLI"/>
    <property type="match status" value="1"/>
</dbReference>
<dbReference type="PANTHER" id="PTHR32039:SF7">
    <property type="entry name" value="COMPETENCE PROTEIN COMM"/>
    <property type="match status" value="1"/>
</dbReference>
<dbReference type="PRINTS" id="PR01657">
    <property type="entry name" value="MCMFAMILY"/>
</dbReference>
<dbReference type="InterPro" id="IPR027417">
    <property type="entry name" value="P-loop_NTPase"/>
</dbReference>
<dbReference type="InterPro" id="IPR001208">
    <property type="entry name" value="MCM_dom"/>
</dbReference>